<dbReference type="NCBIfam" id="TIGR01424">
    <property type="entry name" value="gluta_reduc_2"/>
    <property type="match status" value="1"/>
</dbReference>
<dbReference type="InterPro" id="IPR046952">
    <property type="entry name" value="GSHR/TRXR-like"/>
</dbReference>
<dbReference type="EC" id="1.8.1.7" evidence="14"/>
<sequence length="452" mass="48934">MSRRDYDLFVIGAGSGGVRAARMAAGFGAKVAIAEDRYMGGTCVNVGCVPKKLYVYASEFGKAFEDARGFGWDSSKPAFDWATLRDNKKTEISRLNGIYRKMLGGANAEVIDGRARLVDAHTVAVGDQHYSAEKILIATGGWPHIPVFPGSELAITSNEVFDLDTFPKRLVIVGGGYIAVEFAGIFNGLGSRVTQLYRGPLFLRGFDPDIRGHAAREIPKTGVDLRFEVNVESISKGPDGLELQLTDGSSLTADAVLYATGRAPHLESLGLAEAKVAVTEIGTIAVDSHFCTNVPSIFALGDVIGGMELTPIALAEGMSFARRQFGDLDQQVEYDFIPTAVFCQPNIGTVGFTEDEARARFGHIRLFKSYFRPMKHTISGRDEQTFMKLIVETATDRVVGIHMMGPDAGEIIQGMAIAMRAGATKAVFDSTIGIHPTAAEEFVTMREPWTEE</sequence>
<organism evidence="17 18">
    <name type="scientific">Kineobactrum sediminis</name>
    <dbReference type="NCBI Taxonomy" id="1905677"/>
    <lineage>
        <taxon>Bacteria</taxon>
        <taxon>Pseudomonadati</taxon>
        <taxon>Pseudomonadota</taxon>
        <taxon>Gammaproteobacteria</taxon>
        <taxon>Cellvibrionales</taxon>
        <taxon>Halieaceae</taxon>
        <taxon>Kineobactrum</taxon>
    </lineage>
</organism>
<feature type="domain" description="Pyridine nucleotide-disulphide oxidoreductase dimerisation" evidence="15">
    <location>
        <begin position="337"/>
        <end position="445"/>
    </location>
</feature>
<dbReference type="Gene3D" id="3.50.50.60">
    <property type="entry name" value="FAD/NAD(P)-binding domain"/>
    <property type="match status" value="2"/>
</dbReference>
<dbReference type="Gene3D" id="3.30.390.30">
    <property type="match status" value="1"/>
</dbReference>
<dbReference type="GO" id="GO:0034599">
    <property type="term" value="P:cellular response to oxidative stress"/>
    <property type="evidence" value="ECO:0007669"/>
    <property type="project" value="TreeGrafter"/>
</dbReference>
<dbReference type="PRINTS" id="PR00368">
    <property type="entry name" value="FADPNR"/>
</dbReference>
<evidence type="ECO:0000256" key="10">
    <source>
        <dbReference type="PIRSR" id="PIRSR000350-2"/>
    </source>
</evidence>
<dbReference type="InterPro" id="IPR023753">
    <property type="entry name" value="FAD/NAD-binding_dom"/>
</dbReference>
<dbReference type="GO" id="GO:0050660">
    <property type="term" value="F:flavin adenine dinucleotide binding"/>
    <property type="evidence" value="ECO:0007669"/>
    <property type="project" value="InterPro"/>
</dbReference>
<dbReference type="NCBIfam" id="NF004776">
    <property type="entry name" value="PRK06116.1"/>
    <property type="match status" value="1"/>
</dbReference>
<evidence type="ECO:0000256" key="14">
    <source>
        <dbReference type="RuleBase" id="RU365040"/>
    </source>
</evidence>
<dbReference type="PROSITE" id="PS00076">
    <property type="entry name" value="PYRIDINE_REDOX_1"/>
    <property type="match status" value="1"/>
</dbReference>
<dbReference type="SUPFAM" id="SSF51905">
    <property type="entry name" value="FAD/NAD(P)-binding domain"/>
    <property type="match status" value="1"/>
</dbReference>
<comment type="similarity">
    <text evidence="1 13">Belongs to the class-I pyridine nucleotide-disulfide oxidoreductase family.</text>
</comment>
<accession>A0A2N5Y5B4</accession>
<name>A0A2N5Y5B4_9GAMM</name>
<dbReference type="InterPro" id="IPR001100">
    <property type="entry name" value="Pyr_nuc-diS_OxRdtase"/>
</dbReference>
<dbReference type="Pfam" id="PF02852">
    <property type="entry name" value="Pyr_redox_dim"/>
    <property type="match status" value="1"/>
</dbReference>
<dbReference type="RefSeq" id="WP_101520271.1">
    <property type="nucleotide sequence ID" value="NZ_PKLZ01000002.1"/>
</dbReference>
<feature type="active site" description="Proton acceptor" evidence="10">
    <location>
        <position position="435"/>
    </location>
</feature>
<dbReference type="InterPro" id="IPR036188">
    <property type="entry name" value="FAD/NAD-bd_sf"/>
</dbReference>
<evidence type="ECO:0000313" key="17">
    <source>
        <dbReference type="EMBL" id="PLW83590.1"/>
    </source>
</evidence>
<evidence type="ECO:0000256" key="1">
    <source>
        <dbReference type="ARBA" id="ARBA00007532"/>
    </source>
</evidence>
<evidence type="ECO:0000256" key="6">
    <source>
        <dbReference type="ARBA" id="ARBA00023002"/>
    </source>
</evidence>
<dbReference type="InterPro" id="IPR006324">
    <property type="entry name" value="GSHR"/>
</dbReference>
<evidence type="ECO:0000256" key="4">
    <source>
        <dbReference type="ARBA" id="ARBA00022827"/>
    </source>
</evidence>
<dbReference type="AlphaFoldDB" id="A0A2N5Y5B4"/>
<feature type="domain" description="FAD/NAD(P)-binding" evidence="16">
    <location>
        <begin position="6"/>
        <end position="317"/>
    </location>
</feature>
<dbReference type="InterPro" id="IPR012999">
    <property type="entry name" value="Pyr_OxRdtase_I_AS"/>
</dbReference>
<dbReference type="GO" id="GO:0004362">
    <property type="term" value="F:glutathione-disulfide reductase (NADPH) activity"/>
    <property type="evidence" value="ECO:0007669"/>
    <property type="project" value="UniProtKB-EC"/>
</dbReference>
<evidence type="ECO:0000259" key="15">
    <source>
        <dbReference type="Pfam" id="PF02852"/>
    </source>
</evidence>
<evidence type="ECO:0000256" key="11">
    <source>
        <dbReference type="PIRSR" id="PIRSR000350-3"/>
    </source>
</evidence>
<evidence type="ECO:0000256" key="13">
    <source>
        <dbReference type="RuleBase" id="RU003691"/>
    </source>
</evidence>
<feature type="binding site" evidence="11">
    <location>
        <begin position="174"/>
        <end position="181"/>
    </location>
    <ligand>
        <name>NAD(+)</name>
        <dbReference type="ChEBI" id="CHEBI:57540"/>
    </ligand>
</feature>
<keyword evidence="7" id="KW-1015">Disulfide bond</keyword>
<dbReference type="GO" id="GO:0006749">
    <property type="term" value="P:glutathione metabolic process"/>
    <property type="evidence" value="ECO:0007669"/>
    <property type="project" value="InterPro"/>
</dbReference>
<evidence type="ECO:0000256" key="7">
    <source>
        <dbReference type="ARBA" id="ARBA00023157"/>
    </source>
</evidence>
<keyword evidence="6 13" id="KW-0560">Oxidoreductase</keyword>
<dbReference type="EMBL" id="PKLZ01000002">
    <property type="protein sequence ID" value="PLW83590.1"/>
    <property type="molecule type" value="Genomic_DNA"/>
</dbReference>
<feature type="binding site" evidence="11">
    <location>
        <position position="261"/>
    </location>
    <ligand>
        <name>NAD(+)</name>
        <dbReference type="ChEBI" id="CHEBI:57540"/>
    </ligand>
</feature>
<comment type="caution">
    <text evidence="17">The sequence shown here is derived from an EMBL/GenBank/DDBJ whole genome shotgun (WGS) entry which is preliminary data.</text>
</comment>
<dbReference type="GO" id="GO:0005829">
    <property type="term" value="C:cytosol"/>
    <property type="evidence" value="ECO:0007669"/>
    <property type="project" value="TreeGrafter"/>
</dbReference>
<feature type="disulfide bond" description="Redox-active" evidence="12">
    <location>
        <begin position="43"/>
        <end position="48"/>
    </location>
</feature>
<evidence type="ECO:0000256" key="9">
    <source>
        <dbReference type="ARBA" id="ARBA00049142"/>
    </source>
</evidence>
<dbReference type="OrthoDB" id="9800167at2"/>
<dbReference type="PRINTS" id="PR00411">
    <property type="entry name" value="PNDRDTASEI"/>
</dbReference>
<evidence type="ECO:0000259" key="16">
    <source>
        <dbReference type="Pfam" id="PF07992"/>
    </source>
</evidence>
<comment type="cofactor">
    <cofactor evidence="11">
        <name>FAD</name>
        <dbReference type="ChEBI" id="CHEBI:57692"/>
    </cofactor>
    <text evidence="11">Binds 1 FAD per subunit.</text>
</comment>
<keyword evidence="3 13" id="KW-0285">Flavoprotein</keyword>
<evidence type="ECO:0000313" key="18">
    <source>
        <dbReference type="Proteomes" id="UP000234845"/>
    </source>
</evidence>
<evidence type="ECO:0000256" key="12">
    <source>
        <dbReference type="PIRSR" id="PIRSR000350-4"/>
    </source>
</evidence>
<evidence type="ECO:0000256" key="8">
    <source>
        <dbReference type="ARBA" id="ARBA00023284"/>
    </source>
</evidence>
<keyword evidence="4 11" id="KW-0274">FAD</keyword>
<dbReference type="InterPro" id="IPR004099">
    <property type="entry name" value="Pyr_nucl-diS_OxRdtase_dimer"/>
</dbReference>
<dbReference type="PANTHER" id="PTHR42737">
    <property type="entry name" value="GLUTATHIONE REDUCTASE"/>
    <property type="match status" value="1"/>
</dbReference>
<dbReference type="InterPro" id="IPR016156">
    <property type="entry name" value="FAD/NAD-linked_Rdtase_dimer_sf"/>
</dbReference>
<dbReference type="Proteomes" id="UP000234845">
    <property type="component" value="Unassembled WGS sequence"/>
</dbReference>
<feature type="binding site" evidence="11">
    <location>
        <position position="302"/>
    </location>
    <ligand>
        <name>FAD</name>
        <dbReference type="ChEBI" id="CHEBI:57692"/>
    </ligand>
</feature>
<dbReference type="SUPFAM" id="SSF55424">
    <property type="entry name" value="FAD/NAD-linked reductases, dimerisation (C-terminal) domain"/>
    <property type="match status" value="1"/>
</dbReference>
<proteinExistence type="inferred from homology"/>
<evidence type="ECO:0000256" key="2">
    <source>
        <dbReference type="ARBA" id="ARBA00011738"/>
    </source>
</evidence>
<evidence type="ECO:0000256" key="5">
    <source>
        <dbReference type="ARBA" id="ARBA00022857"/>
    </source>
</evidence>
<dbReference type="GO" id="GO:0050661">
    <property type="term" value="F:NADP binding"/>
    <property type="evidence" value="ECO:0007669"/>
    <property type="project" value="InterPro"/>
</dbReference>
<keyword evidence="11" id="KW-0547">Nucleotide-binding</keyword>
<dbReference type="PANTHER" id="PTHR42737:SF2">
    <property type="entry name" value="GLUTATHIONE REDUCTASE"/>
    <property type="match status" value="1"/>
</dbReference>
<evidence type="ECO:0000256" key="3">
    <source>
        <dbReference type="ARBA" id="ARBA00022630"/>
    </source>
</evidence>
<keyword evidence="8 13" id="KW-0676">Redox-active center</keyword>
<dbReference type="PIRSF" id="PIRSF000350">
    <property type="entry name" value="Mercury_reductase_MerA"/>
    <property type="match status" value="1"/>
</dbReference>
<gene>
    <name evidence="17" type="primary">gor</name>
    <name evidence="17" type="ORF">CWI75_04355</name>
</gene>
<dbReference type="GO" id="GO:0045454">
    <property type="term" value="P:cell redox homeostasis"/>
    <property type="evidence" value="ECO:0007669"/>
    <property type="project" value="InterPro"/>
</dbReference>
<reference evidence="18" key="1">
    <citation type="submission" date="2017-11" db="EMBL/GenBank/DDBJ databases">
        <title>The draft genome sequence of Chromatocurvus sp. F02.</title>
        <authorList>
            <person name="Du Z.-J."/>
            <person name="Chang Y.-Q."/>
        </authorList>
    </citation>
    <scope>NUCLEOTIDE SEQUENCE [LARGE SCALE GENOMIC DNA]</scope>
    <source>
        <strain evidence="18">F02</strain>
    </source>
</reference>
<keyword evidence="11" id="KW-0520">NAD</keyword>
<keyword evidence="5 14" id="KW-0521">NADP</keyword>
<comment type="subunit">
    <text evidence="2">Homodimer.</text>
</comment>
<comment type="function">
    <text evidence="14">Catalyzes the reduction of glutathione disulfide (GSSG) to reduced glutathione (GSH).</text>
</comment>
<dbReference type="Pfam" id="PF07992">
    <property type="entry name" value="Pyr_redox_2"/>
    <property type="match status" value="1"/>
</dbReference>
<protein>
    <recommendedName>
        <fullName evidence="14">Glutathione reductase</fullName>
        <shortName evidence="14">GRase</shortName>
        <ecNumber evidence="14">1.8.1.7</ecNumber>
    </recommendedName>
</protein>
<comment type="catalytic activity">
    <reaction evidence="9 14">
        <text>2 glutathione + NADP(+) = glutathione disulfide + NADPH + H(+)</text>
        <dbReference type="Rhea" id="RHEA:11740"/>
        <dbReference type="ChEBI" id="CHEBI:15378"/>
        <dbReference type="ChEBI" id="CHEBI:57783"/>
        <dbReference type="ChEBI" id="CHEBI:57925"/>
        <dbReference type="ChEBI" id="CHEBI:58297"/>
        <dbReference type="ChEBI" id="CHEBI:58349"/>
        <dbReference type="EC" id="1.8.1.7"/>
    </reaction>
</comment>
<feature type="binding site" evidence="11">
    <location>
        <position position="52"/>
    </location>
    <ligand>
        <name>FAD</name>
        <dbReference type="ChEBI" id="CHEBI:57692"/>
    </ligand>
</feature>
<keyword evidence="18" id="KW-1185">Reference proteome</keyword>